<evidence type="ECO:0000256" key="1">
    <source>
        <dbReference type="SAM" id="MobiDB-lite"/>
    </source>
</evidence>
<proteinExistence type="predicted"/>
<feature type="compositionally biased region" description="Polar residues" evidence="1">
    <location>
        <begin position="10"/>
        <end position="34"/>
    </location>
</feature>
<reference evidence="2" key="2">
    <citation type="submission" date="2017-06" db="EMBL/GenBank/DDBJ databases">
        <title>WGS assembly of Brachypodium distachyon.</title>
        <authorList>
            <consortium name="The International Brachypodium Initiative"/>
            <person name="Lucas S."/>
            <person name="Harmon-Smith M."/>
            <person name="Lail K."/>
            <person name="Tice H."/>
            <person name="Grimwood J."/>
            <person name="Bruce D."/>
            <person name="Barry K."/>
            <person name="Shu S."/>
            <person name="Lindquist E."/>
            <person name="Wang M."/>
            <person name="Pitluck S."/>
            <person name="Vogel J.P."/>
            <person name="Garvin D.F."/>
            <person name="Mockler T.C."/>
            <person name="Schmutz J."/>
            <person name="Rokhsar D."/>
            <person name="Bevan M.W."/>
        </authorList>
    </citation>
    <scope>NUCLEOTIDE SEQUENCE</scope>
    <source>
        <strain evidence="2">Bd21</strain>
    </source>
</reference>
<reference evidence="2 3" key="1">
    <citation type="journal article" date="2010" name="Nature">
        <title>Genome sequencing and analysis of the model grass Brachypodium distachyon.</title>
        <authorList>
            <consortium name="International Brachypodium Initiative"/>
        </authorList>
    </citation>
    <scope>NUCLEOTIDE SEQUENCE [LARGE SCALE GENOMIC DNA]</scope>
    <source>
        <strain evidence="2">Bd21</strain>
        <strain evidence="3">cv. Bd21</strain>
    </source>
</reference>
<feature type="region of interest" description="Disordered" evidence="1">
    <location>
        <begin position="1"/>
        <end position="43"/>
    </location>
</feature>
<protein>
    <submittedName>
        <fullName evidence="2 3">Uncharacterized protein</fullName>
    </submittedName>
</protein>
<sequence>MAMRALALPHSQSSTFGLHQSLPSFKPSSASTRSVRAYAKSDEEEEKVPKQSLFGSITEALDFSQVRSEKDAELLYEARDSIKEEGKMTREQYAALRRKIGGTYKDFFKSYVDVDGEYVEEGWVDKTCKVCKKDTRGEPRQVDKLGRYVHVACAENSKPTNFFAKLFGG</sequence>
<evidence type="ECO:0000313" key="3">
    <source>
        <dbReference type="EnsemblPlants" id="KQK10370"/>
    </source>
</evidence>
<dbReference type="PANTHER" id="PTHR36771">
    <property type="entry name" value="POTASSIUM TRANSPORTER"/>
    <property type="match status" value="1"/>
</dbReference>
<evidence type="ECO:0000313" key="4">
    <source>
        <dbReference type="Proteomes" id="UP000008810"/>
    </source>
</evidence>
<dbReference type="KEGG" id="bdi:100843443"/>
<reference evidence="3" key="3">
    <citation type="submission" date="2018-08" db="UniProtKB">
        <authorList>
            <consortium name="EnsemblPlants"/>
        </authorList>
    </citation>
    <scope>IDENTIFICATION</scope>
    <source>
        <strain evidence="3">cv. Bd21</strain>
    </source>
</reference>
<dbReference type="OrthoDB" id="5845at2759"/>
<dbReference type="eggNOG" id="ENOG502RXH4">
    <property type="taxonomic scope" value="Eukaryota"/>
</dbReference>
<dbReference type="GeneID" id="100843443"/>
<name>I1HSX6_BRADI</name>
<dbReference type="PANTHER" id="PTHR36771:SF2">
    <property type="entry name" value="POTASSIUM TRANSPORTER"/>
    <property type="match status" value="1"/>
</dbReference>
<dbReference type="Gramene" id="KQK10370">
    <property type="protein sequence ID" value="KQK10370"/>
    <property type="gene ID" value="BRADI_2g53620v3"/>
</dbReference>
<dbReference type="STRING" id="15368.I1HSX6"/>
<dbReference type="OMA" id="WIDKTCK"/>
<organism evidence="2">
    <name type="scientific">Brachypodium distachyon</name>
    <name type="common">Purple false brome</name>
    <name type="synonym">Trachynia distachya</name>
    <dbReference type="NCBI Taxonomy" id="15368"/>
    <lineage>
        <taxon>Eukaryota</taxon>
        <taxon>Viridiplantae</taxon>
        <taxon>Streptophyta</taxon>
        <taxon>Embryophyta</taxon>
        <taxon>Tracheophyta</taxon>
        <taxon>Spermatophyta</taxon>
        <taxon>Magnoliopsida</taxon>
        <taxon>Liliopsida</taxon>
        <taxon>Poales</taxon>
        <taxon>Poaceae</taxon>
        <taxon>BOP clade</taxon>
        <taxon>Pooideae</taxon>
        <taxon>Stipodae</taxon>
        <taxon>Brachypodieae</taxon>
        <taxon>Brachypodium</taxon>
    </lineage>
</organism>
<dbReference type="EnsemblPlants" id="KQK10370">
    <property type="protein sequence ID" value="KQK10370"/>
    <property type="gene ID" value="BRADI_2g53620v3"/>
</dbReference>
<dbReference type="EMBL" id="CM000881">
    <property type="protein sequence ID" value="KQK10370.1"/>
    <property type="molecule type" value="Genomic_DNA"/>
</dbReference>
<dbReference type="GO" id="GO:0009658">
    <property type="term" value="P:chloroplast organization"/>
    <property type="evidence" value="ECO:0000318"/>
    <property type="project" value="GO_Central"/>
</dbReference>
<gene>
    <name evidence="3" type="primary">LOC100843443</name>
    <name evidence="2" type="ORF">BRADI_2g53620v3</name>
</gene>
<dbReference type="Proteomes" id="UP000008810">
    <property type="component" value="Chromosome 2"/>
</dbReference>
<dbReference type="AlphaFoldDB" id="I1HSX6"/>
<evidence type="ECO:0000313" key="2">
    <source>
        <dbReference type="EMBL" id="KQK10370.1"/>
    </source>
</evidence>
<dbReference type="ExpressionAtlas" id="I1HSX6">
    <property type="expression patterns" value="baseline and differential"/>
</dbReference>
<dbReference type="GO" id="GO:0045893">
    <property type="term" value="P:positive regulation of DNA-templated transcription"/>
    <property type="evidence" value="ECO:0000318"/>
    <property type="project" value="GO_Central"/>
</dbReference>
<keyword evidence="4" id="KW-1185">Reference proteome</keyword>
<dbReference type="HOGENOM" id="CLU_132933_0_0_1"/>
<accession>I1HSX6</accession>
<dbReference type="RefSeq" id="XP_003564506.1">
    <property type="nucleotide sequence ID" value="XM_003564458.4"/>
</dbReference>